<dbReference type="EMBL" id="CZAP01000006">
    <property type="protein sequence ID" value="CUP47449.1"/>
    <property type="molecule type" value="Genomic_DNA"/>
</dbReference>
<dbReference type="EMBL" id="QSJP01000049">
    <property type="protein sequence ID" value="RHD78994.1"/>
    <property type="molecule type" value="Genomic_DNA"/>
</dbReference>
<evidence type="ECO:0000313" key="11">
    <source>
        <dbReference type="EMBL" id="UYU92416.1"/>
    </source>
</evidence>
<dbReference type="EMBL" id="JAHYQA010000045">
    <property type="protein sequence ID" value="MCE9241110.1"/>
    <property type="molecule type" value="Genomic_DNA"/>
</dbReference>
<name>A0A139KU07_BACT4</name>
<dbReference type="Proteomes" id="UP000460317">
    <property type="component" value="Unassembled WGS sequence"/>
</dbReference>
<dbReference type="EMBL" id="WCRW01000009">
    <property type="protein sequence ID" value="KAB4455081.1"/>
    <property type="molecule type" value="Genomic_DNA"/>
</dbReference>
<dbReference type="Proteomes" id="UP000488521">
    <property type="component" value="Unassembled WGS sequence"/>
</dbReference>
<dbReference type="Gene3D" id="2.60.40.10">
    <property type="entry name" value="Immunoglobulins"/>
    <property type="match status" value="1"/>
</dbReference>
<reference evidence="8" key="5">
    <citation type="submission" date="2021-07" db="EMBL/GenBank/DDBJ databases">
        <title>Comparative genomics of Bacteroides fragilis group isolates reveals species-dependent resistance mechanisms and validates clinical tools for resistance prediction.</title>
        <authorList>
            <person name="Wallace M.J."/>
            <person name="Jean S."/>
            <person name="Wallace M.A."/>
            <person name="Carey-Ann B.D."/>
            <person name="Dantas G."/>
        </authorList>
    </citation>
    <scope>NUCLEOTIDE SEQUENCE</scope>
    <source>
        <strain evidence="8">BJH_160</strain>
    </source>
</reference>
<reference evidence="14 15" key="3">
    <citation type="journal article" date="2019" name="Nat. Med.">
        <title>A library of human gut bacterial isolates paired with longitudinal multiomics data enables mechanistic microbiome research.</title>
        <authorList>
            <person name="Poyet M."/>
            <person name="Groussin M."/>
            <person name="Gibbons S.M."/>
            <person name="Avila-Pacheco J."/>
            <person name="Jiang X."/>
            <person name="Kearney S.M."/>
            <person name="Perrotta A.R."/>
            <person name="Berdy B."/>
            <person name="Zhao S."/>
            <person name="Lieberman T.D."/>
            <person name="Swanson P.K."/>
            <person name="Smith M."/>
            <person name="Roesemann S."/>
            <person name="Alexander J.E."/>
            <person name="Rich S.A."/>
            <person name="Livny J."/>
            <person name="Vlamakis H."/>
            <person name="Clish C."/>
            <person name="Bullock K."/>
            <person name="Deik A."/>
            <person name="Scott J."/>
            <person name="Pierce K.A."/>
            <person name="Xavier R.J."/>
            <person name="Alm E.J."/>
        </authorList>
    </citation>
    <scope>NUCLEOTIDE SEQUENCE [LARGE SCALE GENOMIC DNA]</scope>
    <source>
        <strain evidence="6 17">BIOML-A156</strain>
        <strain evidence="5 14">BIOML-A160</strain>
        <strain evidence="7 15">BIOML-A162</strain>
        <strain evidence="4 16">BIOML-A165</strain>
    </source>
</reference>
<organism evidence="5 14">
    <name type="scientific">Bacteroides thetaiotaomicron</name>
    <dbReference type="NCBI Taxonomy" id="818"/>
    <lineage>
        <taxon>Bacteria</taxon>
        <taxon>Pseudomonadati</taxon>
        <taxon>Bacteroidota</taxon>
        <taxon>Bacteroidia</taxon>
        <taxon>Bacteroidales</taxon>
        <taxon>Bacteroidaceae</taxon>
        <taxon>Bacteroides</taxon>
    </lineage>
</organism>
<evidence type="ECO:0000313" key="9">
    <source>
        <dbReference type="EMBL" id="RHD78994.1"/>
    </source>
</evidence>
<dbReference type="EMBL" id="WCRY01000009">
    <property type="protein sequence ID" value="KAB4482446.1"/>
    <property type="molecule type" value="Genomic_DNA"/>
</dbReference>
<evidence type="ECO:0000313" key="17">
    <source>
        <dbReference type="Proteomes" id="UP000488521"/>
    </source>
</evidence>
<dbReference type="PATRIC" id="fig|818.29.peg.938"/>
<dbReference type="OMA" id="VSWKAEY"/>
<reference evidence="10 18" key="4">
    <citation type="submission" date="2021-06" db="EMBL/GenBank/DDBJ databases">
        <title>Interrogation of the integrated mobile genetic elements in gut-associated Bacteroides with a consensus prediction approach.</title>
        <authorList>
            <person name="Campbell D.E."/>
            <person name="Leigh J.R."/>
            <person name="Kim T."/>
            <person name="England W."/>
            <person name="Whitaker R.J."/>
            <person name="Degnan P.H."/>
        </authorList>
    </citation>
    <scope>NUCLEOTIDE SEQUENCE [LARGE SCALE GENOMIC DNA]</scope>
    <source>
        <strain evidence="11">VPI-3443</strain>
        <strain evidence="10 18">WAL8669</strain>
    </source>
</reference>
<dbReference type="RefSeq" id="WP_011108196.1">
    <property type="nucleotide sequence ID" value="NZ_BAABZI010000015.1"/>
</dbReference>
<evidence type="ECO:0000313" key="13">
    <source>
        <dbReference type="Proteomes" id="UP000284785"/>
    </source>
</evidence>
<dbReference type="Proteomes" id="UP001156218">
    <property type="component" value="Chromosome"/>
</dbReference>
<evidence type="ECO:0000259" key="1">
    <source>
        <dbReference type="Pfam" id="PF16403"/>
    </source>
</evidence>
<evidence type="ECO:0000259" key="2">
    <source>
        <dbReference type="Pfam" id="PF16404"/>
    </source>
</evidence>
<dbReference type="InterPro" id="IPR013783">
    <property type="entry name" value="Ig-like_fold"/>
</dbReference>
<accession>A0A139KU07</accession>
<dbReference type="InterPro" id="IPR032179">
    <property type="entry name" value="Cry22Aa_Ig-like"/>
</dbReference>
<evidence type="ECO:0000313" key="16">
    <source>
        <dbReference type="Proteomes" id="UP000460317"/>
    </source>
</evidence>
<dbReference type="InterPro" id="IPR032180">
    <property type="entry name" value="BT_2262-like_C"/>
</dbReference>
<reference evidence="9 13" key="2">
    <citation type="submission" date="2018-08" db="EMBL/GenBank/DDBJ databases">
        <title>A genome reference for cultivated species of the human gut microbiota.</title>
        <authorList>
            <person name="Zou Y."/>
            <person name="Xue W."/>
            <person name="Luo G."/>
        </authorList>
    </citation>
    <scope>NUCLEOTIDE SEQUENCE [LARGE SCALE GENOMIC DNA]</scope>
    <source>
        <strain evidence="9 13">AM30-26</strain>
    </source>
</reference>
<dbReference type="Pfam" id="PF16404">
    <property type="entry name" value="BT_2262-like_C"/>
    <property type="match status" value="1"/>
</dbReference>
<evidence type="ECO:0000313" key="10">
    <source>
        <dbReference type="EMBL" id="UYU67255.1"/>
    </source>
</evidence>
<feature type="domain" description="Pesticidal crystal protein Cry22Aa Ig-like" evidence="1">
    <location>
        <begin position="36"/>
        <end position="105"/>
    </location>
</feature>
<dbReference type="AlphaFoldDB" id="A0A139KU07"/>
<evidence type="ECO:0000313" key="7">
    <source>
        <dbReference type="EMBL" id="KAB4482446.1"/>
    </source>
</evidence>
<evidence type="ECO:0000313" key="18">
    <source>
        <dbReference type="Proteomes" id="UP001156218"/>
    </source>
</evidence>
<dbReference type="Pfam" id="PF16403">
    <property type="entry name" value="Bact_surface_Ig-like"/>
    <property type="match status" value="1"/>
</dbReference>
<dbReference type="GeneID" id="60923431"/>
<reference evidence="3 12" key="1">
    <citation type="submission" date="2015-09" db="EMBL/GenBank/DDBJ databases">
        <authorList>
            <consortium name="Pathogen Informatics"/>
        </authorList>
    </citation>
    <scope>NUCLEOTIDE SEQUENCE [LARGE SCALE GENOMIC DNA]</scope>
    <source>
        <strain evidence="3 12">2789STDY5834899</strain>
    </source>
</reference>
<evidence type="ECO:0000313" key="12">
    <source>
        <dbReference type="Proteomes" id="UP000095576"/>
    </source>
</evidence>
<evidence type="ECO:0000313" key="5">
    <source>
        <dbReference type="EMBL" id="KAB4455081.1"/>
    </source>
</evidence>
<proteinExistence type="predicted"/>
<evidence type="ECO:0000313" key="15">
    <source>
        <dbReference type="Proteomes" id="UP000436858"/>
    </source>
</evidence>
<dbReference type="EMBL" id="CP083680">
    <property type="protein sequence ID" value="UYU67255.1"/>
    <property type="molecule type" value="Genomic_DNA"/>
</dbReference>
<dbReference type="PROSITE" id="PS51257">
    <property type="entry name" value="PROKAR_LIPOPROTEIN"/>
    <property type="match status" value="1"/>
</dbReference>
<dbReference type="Proteomes" id="UP000095576">
    <property type="component" value="Unassembled WGS sequence"/>
</dbReference>
<feature type="domain" description="BT-2262-like C-terminal" evidence="2">
    <location>
        <begin position="107"/>
        <end position="230"/>
    </location>
</feature>
<evidence type="ECO:0000313" key="14">
    <source>
        <dbReference type="Proteomes" id="UP000436825"/>
    </source>
</evidence>
<dbReference type="Proteomes" id="UP001200544">
    <property type="component" value="Unassembled WGS sequence"/>
</dbReference>
<dbReference type="Proteomes" id="UP000284785">
    <property type="component" value="Unassembled WGS sequence"/>
</dbReference>
<evidence type="ECO:0000313" key="6">
    <source>
        <dbReference type="EMBL" id="KAB4470687.1"/>
    </source>
</evidence>
<sequence>MKNIIYSILVCLPFVFGACDKSTDDTSKVTYFVTLEREGDEKIVLEKGQPFVEPGYYAEMNGEDITESVQIKGSVDVNTPGIYNLVYAAYNEDGFAKTFTRTVYVADNTASPLKSGIYTVAEGSKRTAPSVVAFSGYEIVIFQMEPGIFYISDFLGGWYDQRAGYGPDYAMVGKFELNDDNTITPLESYVAGWGDSMDQMTNTLLDPATGTLKWTVAYAGQLSFDIIVKQ</sequence>
<evidence type="ECO:0000313" key="4">
    <source>
        <dbReference type="EMBL" id="KAB4451221.1"/>
    </source>
</evidence>
<dbReference type="SMR" id="A0A139KU07"/>
<gene>
    <name evidence="9" type="ORF">DW780_28165</name>
    <name evidence="3" type="ORF">ERS852511_02219</name>
    <name evidence="6" type="ORF">GAN59_19655</name>
    <name evidence="5" type="ORF">GAN75_14770</name>
    <name evidence="7" type="ORF">GAN91_10615</name>
    <name evidence="4" type="ORF">GAN93_14120</name>
    <name evidence="8" type="ORF">K0H07_28735</name>
    <name evidence="10" type="ORF">KQP68_02945</name>
    <name evidence="11" type="ORF">KQP74_07245</name>
</gene>
<dbReference type="Proteomes" id="UP001162960">
    <property type="component" value="Chromosome"/>
</dbReference>
<evidence type="ECO:0000313" key="3">
    <source>
        <dbReference type="EMBL" id="CUP47449.1"/>
    </source>
</evidence>
<evidence type="ECO:0000313" key="8">
    <source>
        <dbReference type="EMBL" id="MCE9241110.1"/>
    </source>
</evidence>
<dbReference type="EMBL" id="WCSB01000012">
    <property type="protein sequence ID" value="KAB4451221.1"/>
    <property type="molecule type" value="Genomic_DNA"/>
</dbReference>
<dbReference type="EMBL" id="CP083685">
    <property type="protein sequence ID" value="UYU92416.1"/>
    <property type="molecule type" value="Genomic_DNA"/>
</dbReference>
<dbReference type="Proteomes" id="UP000436858">
    <property type="component" value="Unassembled WGS sequence"/>
</dbReference>
<dbReference type="EMBL" id="WCRS01000017">
    <property type="protein sequence ID" value="KAB4470687.1"/>
    <property type="molecule type" value="Genomic_DNA"/>
</dbReference>
<protein>
    <submittedName>
        <fullName evidence="5">DUF5012 domain-containing protein</fullName>
    </submittedName>
</protein>
<dbReference type="Proteomes" id="UP000436825">
    <property type="component" value="Unassembled WGS sequence"/>
</dbReference>